<dbReference type="OrthoDB" id="7877306at2"/>
<name>A0A1I6PCN2_9RHOB</name>
<dbReference type="EMBL" id="FOZW01000001">
    <property type="protein sequence ID" value="SFS37923.1"/>
    <property type="molecule type" value="Genomic_DNA"/>
</dbReference>
<dbReference type="STRING" id="311180.SAMN04488050_101447"/>
<protein>
    <submittedName>
        <fullName evidence="1">Uncharacterized protein</fullName>
    </submittedName>
</protein>
<proteinExistence type="predicted"/>
<dbReference type="Proteomes" id="UP000199392">
    <property type="component" value="Unassembled WGS sequence"/>
</dbReference>
<accession>A0A1I6PCN2</accession>
<evidence type="ECO:0000313" key="2">
    <source>
        <dbReference type="Proteomes" id="UP000199392"/>
    </source>
</evidence>
<organism evidence="1 2">
    <name type="scientific">Alloyangia pacifica</name>
    <dbReference type="NCBI Taxonomy" id="311180"/>
    <lineage>
        <taxon>Bacteria</taxon>
        <taxon>Pseudomonadati</taxon>
        <taxon>Pseudomonadota</taxon>
        <taxon>Alphaproteobacteria</taxon>
        <taxon>Rhodobacterales</taxon>
        <taxon>Roseobacteraceae</taxon>
        <taxon>Alloyangia</taxon>
    </lineage>
</organism>
<dbReference type="RefSeq" id="WP_092421036.1">
    <property type="nucleotide sequence ID" value="NZ_FNCL01000002.1"/>
</dbReference>
<dbReference type="AlphaFoldDB" id="A0A1I6PCN2"/>
<keyword evidence="2" id="KW-1185">Reference proteome</keyword>
<evidence type="ECO:0000313" key="1">
    <source>
        <dbReference type="EMBL" id="SFS37923.1"/>
    </source>
</evidence>
<reference evidence="2" key="1">
    <citation type="submission" date="2016-10" db="EMBL/GenBank/DDBJ databases">
        <authorList>
            <person name="Varghese N."/>
            <person name="Submissions S."/>
        </authorList>
    </citation>
    <scope>NUCLEOTIDE SEQUENCE [LARGE SCALE GENOMIC DNA]</scope>
    <source>
        <strain evidence="2">DSM 26894</strain>
    </source>
</reference>
<gene>
    <name evidence="1" type="ORF">SAMN04488050_101447</name>
</gene>
<sequence length="139" mass="15361">MSGEFRIFAERGLVYLNFSQDTRIAQCLETLGKLAADPNWSADYGLLVDNSRLTSYDGDFSELQHLSGQLEETAAFTCRTIRVAYYAPSDLGFGVARMAQQVLSARLPLDIKVFRDEAQALAALGQKETRLSDLFAVTA</sequence>